<dbReference type="InterPro" id="IPR032823">
    <property type="entry name" value="BCA_ABC_TP_C"/>
</dbReference>
<dbReference type="Pfam" id="PF12399">
    <property type="entry name" value="BCA_ABC_TP_C"/>
    <property type="match status" value="1"/>
</dbReference>
<dbReference type="InterPro" id="IPR003593">
    <property type="entry name" value="AAA+_ATPase"/>
</dbReference>
<proteinExistence type="predicted"/>
<feature type="domain" description="ABC transporter" evidence="4">
    <location>
        <begin position="6"/>
        <end position="249"/>
    </location>
</feature>
<dbReference type="GO" id="GO:0016887">
    <property type="term" value="F:ATP hydrolysis activity"/>
    <property type="evidence" value="ECO:0007669"/>
    <property type="project" value="InterPro"/>
</dbReference>
<dbReference type="EMBL" id="LGKP01000025">
    <property type="protein sequence ID" value="KPL85572.1"/>
    <property type="molecule type" value="Genomic_DNA"/>
</dbReference>
<dbReference type="OrthoDB" id="9805514at2"/>
<evidence type="ECO:0000313" key="5">
    <source>
        <dbReference type="EMBL" id="KPL85572.1"/>
    </source>
</evidence>
<dbReference type="PANTHER" id="PTHR45772">
    <property type="entry name" value="CONSERVED COMPONENT OF ABC TRANSPORTER FOR NATURAL AMINO ACIDS-RELATED"/>
    <property type="match status" value="1"/>
</dbReference>
<keyword evidence="1" id="KW-0813">Transport</keyword>
<evidence type="ECO:0000256" key="3">
    <source>
        <dbReference type="ARBA" id="ARBA00022840"/>
    </source>
</evidence>
<dbReference type="Gene3D" id="3.40.50.300">
    <property type="entry name" value="P-loop containing nucleotide triphosphate hydrolases"/>
    <property type="match status" value="1"/>
</dbReference>
<dbReference type="SUPFAM" id="SSF52540">
    <property type="entry name" value="P-loop containing nucleoside triphosphate hydrolases"/>
    <property type="match status" value="1"/>
</dbReference>
<dbReference type="FunFam" id="3.40.50.300:FF:000421">
    <property type="entry name" value="Branched-chain amino acid ABC transporter ATP-binding protein"/>
    <property type="match status" value="1"/>
</dbReference>
<dbReference type="InterPro" id="IPR051120">
    <property type="entry name" value="ABC_AA/LPS_Transport"/>
</dbReference>
<evidence type="ECO:0000259" key="4">
    <source>
        <dbReference type="PROSITE" id="PS50893"/>
    </source>
</evidence>
<keyword evidence="6" id="KW-1185">Reference proteome</keyword>
<name>A0A0P6XZQ6_9CHLR</name>
<dbReference type="InterPro" id="IPR003439">
    <property type="entry name" value="ABC_transporter-like_ATP-bd"/>
</dbReference>
<organism evidence="5 6">
    <name type="scientific">Herpetosiphon geysericola</name>
    <dbReference type="NCBI Taxonomy" id="70996"/>
    <lineage>
        <taxon>Bacteria</taxon>
        <taxon>Bacillati</taxon>
        <taxon>Chloroflexota</taxon>
        <taxon>Chloroflexia</taxon>
        <taxon>Herpetosiphonales</taxon>
        <taxon>Herpetosiphonaceae</taxon>
        <taxon>Herpetosiphon</taxon>
    </lineage>
</organism>
<dbReference type="GO" id="GO:0005886">
    <property type="term" value="C:plasma membrane"/>
    <property type="evidence" value="ECO:0007669"/>
    <property type="project" value="TreeGrafter"/>
</dbReference>
<dbReference type="PANTHER" id="PTHR45772:SF3">
    <property type="entry name" value="ABC TRANSPORTER ATP-BINDING PROTEIN"/>
    <property type="match status" value="1"/>
</dbReference>
<keyword evidence="3" id="KW-0067">ATP-binding</keyword>
<dbReference type="Proteomes" id="UP000050277">
    <property type="component" value="Unassembled WGS sequence"/>
</dbReference>
<dbReference type="GO" id="GO:0005524">
    <property type="term" value="F:ATP binding"/>
    <property type="evidence" value="ECO:0007669"/>
    <property type="project" value="UniProtKB-KW"/>
</dbReference>
<dbReference type="PATRIC" id="fig|70996.4.peg.546"/>
<dbReference type="AlphaFoldDB" id="A0A0P6XZQ6"/>
<dbReference type="STRING" id="70996.SE18_18340"/>
<dbReference type="RefSeq" id="WP_054535892.1">
    <property type="nucleotide sequence ID" value="NZ_LGKP01000025.1"/>
</dbReference>
<dbReference type="Pfam" id="PF00005">
    <property type="entry name" value="ABC_tran"/>
    <property type="match status" value="1"/>
</dbReference>
<keyword evidence="2" id="KW-0547">Nucleotide-binding</keyword>
<evidence type="ECO:0000256" key="1">
    <source>
        <dbReference type="ARBA" id="ARBA00022448"/>
    </source>
</evidence>
<dbReference type="CDD" id="cd03219">
    <property type="entry name" value="ABC_Mj1267_LivG_branched"/>
    <property type="match status" value="1"/>
</dbReference>
<evidence type="ECO:0000313" key="6">
    <source>
        <dbReference type="Proteomes" id="UP000050277"/>
    </source>
</evidence>
<dbReference type="PROSITE" id="PS50893">
    <property type="entry name" value="ABC_TRANSPORTER_2"/>
    <property type="match status" value="1"/>
</dbReference>
<dbReference type="InterPro" id="IPR027417">
    <property type="entry name" value="P-loop_NTPase"/>
</dbReference>
<comment type="caution">
    <text evidence="5">The sequence shown here is derived from an EMBL/GenBank/DDBJ whole genome shotgun (WGS) entry which is preliminary data.</text>
</comment>
<protein>
    <submittedName>
        <fullName evidence="5">Branched-chain amino acid ABC transporter substrate-binding protein</fullName>
    </submittedName>
</protein>
<sequence length="267" mass="29322">MPNVLLKTDHLSRSFGGLQAVRDVSIAVEEGSFHSVIGPNGAGKTTFFNMISGAIKPSRGKVFFAGNDITGQPLHRMIHLGIGRAYQITSLFPSLTVAENVRLAAQARGRDTFKFWQHSDRFQRYHERAQTALKLVGLRGVEHMLASALPHGDKRKLELALLLASEPRLLLLDEPTAGMAANQVPELIEIIQQLRQSGQHTIILVEHRMDVVMSISDQITVMHGGSVLAEGTPQAIAADKRVQQAYLGELYDDVLSQPHEVAHDTNS</sequence>
<evidence type="ECO:0000256" key="2">
    <source>
        <dbReference type="ARBA" id="ARBA00022741"/>
    </source>
</evidence>
<accession>A0A0P6XZQ6</accession>
<reference evidence="5 6" key="1">
    <citation type="submission" date="2015-07" db="EMBL/GenBank/DDBJ databases">
        <title>Whole genome sequence of Herpetosiphon geysericola DSM 7119.</title>
        <authorList>
            <person name="Hemp J."/>
            <person name="Ward L.M."/>
            <person name="Pace L.A."/>
            <person name="Fischer W.W."/>
        </authorList>
    </citation>
    <scope>NUCLEOTIDE SEQUENCE [LARGE SCALE GENOMIC DNA]</scope>
    <source>
        <strain evidence="5 6">DSM 7119</strain>
    </source>
</reference>
<dbReference type="SMART" id="SM00382">
    <property type="entry name" value="AAA"/>
    <property type="match status" value="1"/>
</dbReference>
<gene>
    <name evidence="5" type="ORF">SE18_18340</name>
</gene>